<evidence type="ECO:0000313" key="7">
    <source>
        <dbReference type="EMBL" id="HGN37350.1"/>
    </source>
</evidence>
<dbReference type="GO" id="GO:0016301">
    <property type="term" value="F:kinase activity"/>
    <property type="evidence" value="ECO:0007669"/>
    <property type="project" value="UniProtKB-KW"/>
</dbReference>
<dbReference type="PROSITE" id="PS00584">
    <property type="entry name" value="PFKB_KINASES_2"/>
    <property type="match status" value="1"/>
</dbReference>
<dbReference type="PANTHER" id="PTHR43085">
    <property type="entry name" value="HEXOKINASE FAMILY MEMBER"/>
    <property type="match status" value="1"/>
</dbReference>
<accession>A0A7J3I9B0</accession>
<feature type="domain" description="Carbohydrate kinase PfkB" evidence="6">
    <location>
        <begin position="5"/>
        <end position="303"/>
    </location>
</feature>
<sequence>MKLDFVSIGEVLVQLNALSPGPLRYVKYFETHVAGSEANMLVGLTKLGFKTGIISRVGDDEFGKLVTNFLRGEGVDVSKVKVDDTAPTGIYFIQRHFPIPGESTVFYYRHGSAASRLSPDDVDEEYVLGSRTVILTGITPALSSTCYAAVEKMYRIAKSGGLDIVLDTNIRMKLWKDPSRARNALTPFLQAKIVFTNAKDLEILFPGLYQRDAVSKILDNGCEIVVVKLGDKGAVAYDAKLNEYRVEAFKISMVEDVIGAGDAFNAAFLASIYKGLSIDQALLYASAAGALVVTVRGDVEAQPSWRDLEAFLESFRGGVILR</sequence>
<dbReference type="GO" id="GO:0005524">
    <property type="term" value="F:ATP binding"/>
    <property type="evidence" value="ECO:0007669"/>
    <property type="project" value="UniProtKB-KW"/>
</dbReference>
<dbReference type="InterPro" id="IPR011611">
    <property type="entry name" value="PfkB_dom"/>
</dbReference>
<proteinExistence type="inferred from homology"/>
<evidence type="ECO:0000256" key="2">
    <source>
        <dbReference type="ARBA" id="ARBA00022679"/>
    </source>
</evidence>
<dbReference type="AlphaFoldDB" id="A0A7J3I9B0"/>
<evidence type="ECO:0000256" key="5">
    <source>
        <dbReference type="ARBA" id="ARBA00022840"/>
    </source>
</evidence>
<evidence type="ECO:0000313" key="8">
    <source>
        <dbReference type="EMBL" id="HGQ18334.1"/>
    </source>
</evidence>
<name>A0A7J3I9B0_9CREN</name>
<gene>
    <name evidence="7" type="ORF">ENT87_07390</name>
    <name evidence="8" type="ORF">ENU30_05105</name>
</gene>
<comment type="caution">
    <text evidence="7">The sequence shown here is derived from an EMBL/GenBank/DDBJ whole genome shotgun (WGS) entry which is preliminary data.</text>
</comment>
<keyword evidence="2" id="KW-0808">Transferase</keyword>
<evidence type="ECO:0000256" key="1">
    <source>
        <dbReference type="ARBA" id="ARBA00010688"/>
    </source>
</evidence>
<dbReference type="Pfam" id="PF00294">
    <property type="entry name" value="PfkB"/>
    <property type="match status" value="1"/>
</dbReference>
<reference evidence="7" key="1">
    <citation type="journal article" date="2020" name="mSystems">
        <title>Genome- and Community-Level Interaction Insights into Carbon Utilization and Element Cycling Functions of Hydrothermarchaeota in Hydrothermal Sediment.</title>
        <authorList>
            <person name="Zhou Z."/>
            <person name="Liu Y."/>
            <person name="Xu W."/>
            <person name="Pan J."/>
            <person name="Luo Z.H."/>
            <person name="Li M."/>
        </authorList>
    </citation>
    <scope>NUCLEOTIDE SEQUENCE [LARGE SCALE GENOMIC DNA]</scope>
    <source>
        <strain evidence="7">SpSt-618</strain>
        <strain evidence="8">SpSt-657</strain>
    </source>
</reference>
<evidence type="ECO:0000259" key="6">
    <source>
        <dbReference type="Pfam" id="PF00294"/>
    </source>
</evidence>
<dbReference type="InterPro" id="IPR050306">
    <property type="entry name" value="PfkB_Carbo_kinase"/>
</dbReference>
<evidence type="ECO:0000256" key="4">
    <source>
        <dbReference type="ARBA" id="ARBA00022777"/>
    </source>
</evidence>
<dbReference type="InterPro" id="IPR029056">
    <property type="entry name" value="Ribokinase-like"/>
</dbReference>
<organism evidence="7">
    <name type="scientific">Ignisphaera aggregans</name>
    <dbReference type="NCBI Taxonomy" id="334771"/>
    <lineage>
        <taxon>Archaea</taxon>
        <taxon>Thermoproteota</taxon>
        <taxon>Thermoprotei</taxon>
        <taxon>Desulfurococcales</taxon>
        <taxon>Desulfurococcaceae</taxon>
        <taxon>Ignisphaera</taxon>
    </lineage>
</organism>
<protein>
    <submittedName>
        <fullName evidence="7">Sugar kinase</fullName>
    </submittedName>
</protein>
<comment type="similarity">
    <text evidence="1">Belongs to the carbohydrate kinase PfkB family.</text>
</comment>
<dbReference type="SUPFAM" id="SSF53613">
    <property type="entry name" value="Ribokinase-like"/>
    <property type="match status" value="1"/>
</dbReference>
<dbReference type="CDD" id="cd01166">
    <property type="entry name" value="KdgK"/>
    <property type="match status" value="1"/>
</dbReference>
<evidence type="ECO:0000256" key="3">
    <source>
        <dbReference type="ARBA" id="ARBA00022741"/>
    </source>
</evidence>
<dbReference type="EMBL" id="DTAI01000218">
    <property type="protein sequence ID" value="HGN37350.1"/>
    <property type="molecule type" value="Genomic_DNA"/>
</dbReference>
<keyword evidence="5" id="KW-0067">ATP-binding</keyword>
<dbReference type="Gene3D" id="3.40.1190.20">
    <property type="match status" value="1"/>
</dbReference>
<keyword evidence="3" id="KW-0547">Nucleotide-binding</keyword>
<dbReference type="InterPro" id="IPR002173">
    <property type="entry name" value="Carboh/pur_kinase_PfkB_CS"/>
</dbReference>
<keyword evidence="4 7" id="KW-0418">Kinase</keyword>
<dbReference type="EMBL" id="DTBZ01000097">
    <property type="protein sequence ID" value="HGQ18334.1"/>
    <property type="molecule type" value="Genomic_DNA"/>
</dbReference>
<dbReference type="PANTHER" id="PTHR43085:SF1">
    <property type="entry name" value="PSEUDOURIDINE KINASE-RELATED"/>
    <property type="match status" value="1"/>
</dbReference>